<dbReference type="SMART" id="SM00823">
    <property type="entry name" value="PKS_PP"/>
    <property type="match status" value="1"/>
</dbReference>
<dbReference type="GO" id="GO:0004312">
    <property type="term" value="F:fatty acid synthase activity"/>
    <property type="evidence" value="ECO:0007669"/>
    <property type="project" value="TreeGrafter"/>
</dbReference>
<dbReference type="RefSeq" id="WP_319944986.1">
    <property type="nucleotide sequence ID" value="NZ_WEGK01000006.1"/>
</dbReference>
<dbReference type="Pfam" id="PF00109">
    <property type="entry name" value="ketoacyl-synt"/>
    <property type="match status" value="1"/>
</dbReference>
<evidence type="ECO:0000256" key="3">
    <source>
        <dbReference type="ARBA" id="ARBA00022679"/>
    </source>
</evidence>
<evidence type="ECO:0000313" key="9">
    <source>
        <dbReference type="Proteomes" id="UP000438448"/>
    </source>
</evidence>
<dbReference type="InterPro" id="IPR036736">
    <property type="entry name" value="ACP-like_sf"/>
</dbReference>
<dbReference type="Gene3D" id="1.10.1200.10">
    <property type="entry name" value="ACP-like"/>
    <property type="match status" value="1"/>
</dbReference>
<dbReference type="SMART" id="SM00825">
    <property type="entry name" value="PKS_KS"/>
    <property type="match status" value="1"/>
</dbReference>
<dbReference type="InterPro" id="IPR001031">
    <property type="entry name" value="Thioesterase"/>
</dbReference>
<dbReference type="InterPro" id="IPR020806">
    <property type="entry name" value="PKS_PP-bd"/>
</dbReference>
<dbReference type="SUPFAM" id="SSF53901">
    <property type="entry name" value="Thiolase-like"/>
    <property type="match status" value="1"/>
</dbReference>
<dbReference type="InterPro" id="IPR029058">
    <property type="entry name" value="AB_hydrolase_fold"/>
</dbReference>
<dbReference type="SMART" id="SM01294">
    <property type="entry name" value="PKS_PP_betabranch"/>
    <property type="match status" value="1"/>
</dbReference>
<dbReference type="GO" id="GO:0031177">
    <property type="term" value="F:phosphopantetheine binding"/>
    <property type="evidence" value="ECO:0007669"/>
    <property type="project" value="InterPro"/>
</dbReference>
<dbReference type="SUPFAM" id="SSF55048">
    <property type="entry name" value="Probable ACP-binding domain of malonyl-CoA ACP transacylase"/>
    <property type="match status" value="1"/>
</dbReference>
<dbReference type="InterPro" id="IPR009081">
    <property type="entry name" value="PP-bd_ACP"/>
</dbReference>
<dbReference type="EMBL" id="WEGK01000006">
    <property type="protein sequence ID" value="MQY20188.1"/>
    <property type="molecule type" value="Genomic_DNA"/>
</dbReference>
<evidence type="ECO:0000256" key="2">
    <source>
        <dbReference type="ARBA" id="ARBA00022553"/>
    </source>
</evidence>
<proteinExistence type="predicted"/>
<keyword evidence="9" id="KW-1185">Reference proteome</keyword>
<keyword evidence="1" id="KW-0596">Phosphopantetheine</keyword>
<protein>
    <recommendedName>
        <fullName evidence="10">Polyketide synthase</fullName>
    </recommendedName>
</protein>
<dbReference type="InterPro" id="IPR001227">
    <property type="entry name" value="Ac_transferase_dom_sf"/>
</dbReference>
<dbReference type="SUPFAM" id="SSF53474">
    <property type="entry name" value="alpha/beta-Hydrolases"/>
    <property type="match status" value="1"/>
</dbReference>
<dbReference type="InterPro" id="IPR016035">
    <property type="entry name" value="Acyl_Trfase/lysoPLipase"/>
</dbReference>
<dbReference type="Gene3D" id="3.40.366.10">
    <property type="entry name" value="Malonyl-Coenzyme A Acyl Carrier Protein, domain 2"/>
    <property type="match status" value="1"/>
</dbReference>
<evidence type="ECO:0000259" key="6">
    <source>
        <dbReference type="PROSITE" id="PS50075"/>
    </source>
</evidence>
<dbReference type="PANTHER" id="PTHR43775">
    <property type="entry name" value="FATTY ACID SYNTHASE"/>
    <property type="match status" value="1"/>
</dbReference>
<dbReference type="InterPro" id="IPR050091">
    <property type="entry name" value="PKS_NRPS_Biosynth_Enz"/>
</dbReference>
<dbReference type="Pfam" id="PF00550">
    <property type="entry name" value="PP-binding"/>
    <property type="match status" value="1"/>
</dbReference>
<gene>
    <name evidence="8" type="ORF">NRB20_32860</name>
</gene>
<dbReference type="SUPFAM" id="SSF52151">
    <property type="entry name" value="FabD/lysophospholipase-like"/>
    <property type="match status" value="1"/>
</dbReference>
<dbReference type="Gene3D" id="3.40.50.1820">
    <property type="entry name" value="alpha/beta hydrolase"/>
    <property type="match status" value="1"/>
</dbReference>
<comment type="caution">
    <text evidence="8">The sequence shown here is derived from an EMBL/GenBank/DDBJ whole genome shotgun (WGS) entry which is preliminary data.</text>
</comment>
<dbReference type="PROSITE" id="PS00606">
    <property type="entry name" value="KS3_1"/>
    <property type="match status" value="1"/>
</dbReference>
<keyword evidence="2" id="KW-0597">Phosphoprotein</keyword>
<dbReference type="InterPro" id="IPR020841">
    <property type="entry name" value="PKS_Beta-ketoAc_synthase_dom"/>
</dbReference>
<dbReference type="Pfam" id="PF16197">
    <property type="entry name" value="KAsynt_C_assoc"/>
    <property type="match status" value="1"/>
</dbReference>
<dbReference type="Pfam" id="PF02801">
    <property type="entry name" value="Ketoacyl-synt_C"/>
    <property type="match status" value="1"/>
</dbReference>
<organism evidence="8 9">
    <name type="scientific">Nocardia macrotermitis</name>
    <dbReference type="NCBI Taxonomy" id="2585198"/>
    <lineage>
        <taxon>Bacteria</taxon>
        <taxon>Bacillati</taxon>
        <taxon>Actinomycetota</taxon>
        <taxon>Actinomycetes</taxon>
        <taxon>Mycobacteriales</taxon>
        <taxon>Nocardiaceae</taxon>
        <taxon>Nocardia</taxon>
    </lineage>
</organism>
<dbReference type="PANTHER" id="PTHR43775:SF51">
    <property type="entry name" value="INACTIVE PHENOLPHTHIOCEROL SYNTHESIS POLYKETIDE SYNTHASE TYPE I PKS1-RELATED"/>
    <property type="match status" value="1"/>
</dbReference>
<dbReference type="InterPro" id="IPR014031">
    <property type="entry name" value="Ketoacyl_synth_C"/>
</dbReference>
<accession>A0A7K0D394</accession>
<evidence type="ECO:0000259" key="7">
    <source>
        <dbReference type="PROSITE" id="PS52004"/>
    </source>
</evidence>
<dbReference type="InterPro" id="IPR020802">
    <property type="entry name" value="TesA-like"/>
</dbReference>
<dbReference type="InterPro" id="IPR016039">
    <property type="entry name" value="Thiolase-like"/>
</dbReference>
<dbReference type="PROSITE" id="PS52004">
    <property type="entry name" value="KS3_2"/>
    <property type="match status" value="1"/>
</dbReference>
<keyword evidence="3" id="KW-0808">Transferase</keyword>
<feature type="domain" description="Ketosynthase family 3 (KS3)" evidence="7">
    <location>
        <begin position="42"/>
        <end position="468"/>
    </location>
</feature>
<dbReference type="Gene3D" id="3.30.70.3290">
    <property type="match status" value="1"/>
</dbReference>
<dbReference type="Proteomes" id="UP000438448">
    <property type="component" value="Unassembled WGS sequence"/>
</dbReference>
<dbReference type="SMART" id="SM00827">
    <property type="entry name" value="PKS_AT"/>
    <property type="match status" value="1"/>
</dbReference>
<dbReference type="InterPro" id="IPR018201">
    <property type="entry name" value="Ketoacyl_synth_AS"/>
</dbReference>
<keyword evidence="4" id="KW-0012">Acyltransferase</keyword>
<dbReference type="SMART" id="SM00824">
    <property type="entry name" value="PKS_TE"/>
    <property type="match status" value="1"/>
</dbReference>
<dbReference type="Pfam" id="PF00698">
    <property type="entry name" value="Acyl_transf_1"/>
    <property type="match status" value="1"/>
</dbReference>
<dbReference type="InterPro" id="IPR016036">
    <property type="entry name" value="Malonyl_transacylase_ACP-bd"/>
</dbReference>
<dbReference type="CDD" id="cd00833">
    <property type="entry name" value="PKS"/>
    <property type="match status" value="1"/>
</dbReference>
<dbReference type="InterPro" id="IPR014043">
    <property type="entry name" value="Acyl_transferase_dom"/>
</dbReference>
<dbReference type="FunFam" id="3.40.47.10:FF:000019">
    <property type="entry name" value="Polyketide synthase type I"/>
    <property type="match status" value="1"/>
</dbReference>
<dbReference type="PROSITE" id="PS50075">
    <property type="entry name" value="CARRIER"/>
    <property type="match status" value="1"/>
</dbReference>
<dbReference type="GO" id="GO:0004315">
    <property type="term" value="F:3-oxoacyl-[acyl-carrier-protein] synthase activity"/>
    <property type="evidence" value="ECO:0007669"/>
    <property type="project" value="InterPro"/>
</dbReference>
<dbReference type="GO" id="GO:0006633">
    <property type="term" value="P:fatty acid biosynthetic process"/>
    <property type="evidence" value="ECO:0007669"/>
    <property type="project" value="InterPro"/>
</dbReference>
<evidence type="ECO:0000313" key="8">
    <source>
        <dbReference type="EMBL" id="MQY20188.1"/>
    </source>
</evidence>
<name>A0A7K0D394_9NOCA</name>
<feature type="region of interest" description="Disordered" evidence="5">
    <location>
        <begin position="922"/>
        <end position="1005"/>
    </location>
</feature>
<dbReference type="InterPro" id="IPR032821">
    <property type="entry name" value="PKS_assoc"/>
</dbReference>
<reference evidence="8 9" key="1">
    <citation type="submission" date="2019-10" db="EMBL/GenBank/DDBJ databases">
        <title>Nocardia macrotermitis sp. nov. and Nocardia aurantia sp. nov., isolated from the gut of fungus growing-termite Macrotermes natalensis.</title>
        <authorList>
            <person name="Benndorf R."/>
            <person name="Schwitalla J."/>
            <person name="Martin K."/>
            <person name="De Beer W."/>
            <person name="Kaster A.-K."/>
            <person name="Vollmers J."/>
            <person name="Poulsen M."/>
            <person name="Beemelmanns C."/>
        </authorList>
    </citation>
    <scope>NUCLEOTIDE SEQUENCE [LARGE SCALE GENOMIC DNA]</scope>
    <source>
        <strain evidence="8 9">RB20</strain>
    </source>
</reference>
<evidence type="ECO:0000256" key="5">
    <source>
        <dbReference type="SAM" id="MobiDB-lite"/>
    </source>
</evidence>
<dbReference type="Gene3D" id="3.40.47.10">
    <property type="match status" value="1"/>
</dbReference>
<dbReference type="InterPro" id="IPR014030">
    <property type="entry name" value="Ketoacyl_synth_N"/>
</dbReference>
<feature type="domain" description="Carrier" evidence="6">
    <location>
        <begin position="1010"/>
        <end position="1085"/>
    </location>
</feature>
<dbReference type="Pfam" id="PF00975">
    <property type="entry name" value="Thioesterase"/>
    <property type="match status" value="1"/>
</dbReference>
<evidence type="ECO:0008006" key="10">
    <source>
        <dbReference type="Google" id="ProtNLM"/>
    </source>
</evidence>
<evidence type="ECO:0000256" key="4">
    <source>
        <dbReference type="ARBA" id="ARBA00023315"/>
    </source>
</evidence>
<sequence length="1374" mass="144100">MTTEQTAQPGAREAKLRTYLKKAIADTQELRAELQQVRTAATEPIAVVGMGCRYPGGVRSPAQLWDLVADGVDAIGPWPDDRGWDADGLYDEDPARVGASYVRAGGFVSGMADFDAGLFGMSPREALATDPQQRQLLEVSWEALEGAGIDPLSLRGSNTGVYTGIVADDYADGYWSAVPPELEGYVGVGTSVSVASGRVAYTFGLEGPAVSVDTACSSSLVSMHLAVSALRAGECDLALAGGVTLLTSPAGFIEFSRQRGLSPDGRCRSFGSGANGTGWAEGVGVVVLQRLSDAQRSGREVLAVIRATAINQDGASNGLTAPNGVAQQRVIRRALDAAGLDPADVDAVEAHGTGTTLGDPIEANALIQVYGRTERPHPLYVGSLKSNIGHTAAAAGVGGVIKMVQALRAGVLPMSLHADVPSEHVDWSTGSVRVLSESVVWPELGRPRRVGVSAFGVSGTNAHLILEQAPAGASNAATDGTTATGNPATAWLLSANTDAALRRQARDLADHVRSRPPVDPADIARALATGRTRLPHRALVIGSGETEFADRLAAFADGAETATTVSGSVRRRGVVGCLFTGQGSQRPGMGAELAQRFPVFDEVYRRALALLDERLRGRIEGSLATIVLESSDAAAVAPTVIAQPALFAFEVALFRLLESWGARPDYVCGHSIGEIAAAHVSGVLTLEAAVELVAERAARMQELPPVGAMLAVEMSVAELDSAMPGWHDGADLAAVNGPTAIVVSGPVDAVEKVRDTVRSHGRRVRRLEVSHAFHSRCLDPMLDGFEKAIAALPFAAPRIPLLSTVTATPVIAETIATPEYWVSQVRQPVLFHDTVRELVRLGVTDLLEIGPDAVLAPSAKATVSTTATPPTVTAAVRRDRSEVETTLAAAARLELAGTTIDWAAVVGTGPVATGLPSYPFERETFRLPPGPALSPGRGRTAVSADRSETAGTDETAGSTYSPSTRTPDDPTDPPGGVERGGRWRERDAEQIVRRTDREAPQPAQGPLSAADLLTLVRQSAAAVLGLDQLDRVEPDTPFAELGMTSLAAVELTEKLCARTGTALSASAPIEHPTPAALAEHLRVHRTEDPPTAGADALPTLYLDLNRAGEIEAAAALITAASYTRPRFGPGDIRQSTPPPVRLAAGGGDAPPIICFPALTAMSGPHEFAGFASSFGNHHPIHAMEAPGFRVGSAVPQDLRTYLHAQVTTILDTVGDRDYFLVGRSLGGCVAHAVAAELLTAGRPPRGLALIDTYPLETPALPDKQWWMPALIAGMVRRVDQLGLELSAHRLTTMGAYLRIAAELTAEPIPVPALLVRARDPLPGMPVEDPDWQADWPYAGHTVDVAGDHYSVLEDRSPGTAAAVADWIATLDDGR</sequence>
<feature type="compositionally biased region" description="Basic and acidic residues" evidence="5">
    <location>
        <begin position="979"/>
        <end position="999"/>
    </location>
</feature>
<evidence type="ECO:0000256" key="1">
    <source>
        <dbReference type="ARBA" id="ARBA00022450"/>
    </source>
</evidence>